<dbReference type="AlphaFoldDB" id="A0A0N0DGB0"/>
<protein>
    <submittedName>
        <fullName evidence="1">Uncharacterized protein</fullName>
    </submittedName>
</protein>
<keyword evidence="2" id="KW-1185">Reference proteome</keyword>
<gene>
    <name evidence="1" type="ORF">FLAG1_03300</name>
</gene>
<reference evidence="1 2" key="1">
    <citation type="submission" date="2015-04" db="EMBL/GenBank/DDBJ databases">
        <title>The draft genome sequence of Fusarium langsethiae, a T-2/HT-2 mycotoxin producer.</title>
        <authorList>
            <person name="Lysoe E."/>
            <person name="Divon H.H."/>
            <person name="Terzi V."/>
            <person name="Orru L."/>
            <person name="Lamontanara A."/>
            <person name="Kolseth A.-K."/>
            <person name="Frandsen R.J."/>
            <person name="Nielsen K."/>
            <person name="Thrane U."/>
        </authorList>
    </citation>
    <scope>NUCLEOTIDE SEQUENCE [LARGE SCALE GENOMIC DNA]</scope>
    <source>
        <strain evidence="1 2">Fl201059</strain>
    </source>
</reference>
<dbReference type="EMBL" id="JXCE01000036">
    <property type="protein sequence ID" value="KPA43791.1"/>
    <property type="molecule type" value="Genomic_DNA"/>
</dbReference>
<evidence type="ECO:0000313" key="2">
    <source>
        <dbReference type="Proteomes" id="UP000037904"/>
    </source>
</evidence>
<comment type="caution">
    <text evidence="1">The sequence shown here is derived from an EMBL/GenBank/DDBJ whole genome shotgun (WGS) entry which is preliminary data.</text>
</comment>
<organism evidence="1 2">
    <name type="scientific">Fusarium langsethiae</name>
    <dbReference type="NCBI Taxonomy" id="179993"/>
    <lineage>
        <taxon>Eukaryota</taxon>
        <taxon>Fungi</taxon>
        <taxon>Dikarya</taxon>
        <taxon>Ascomycota</taxon>
        <taxon>Pezizomycotina</taxon>
        <taxon>Sordariomycetes</taxon>
        <taxon>Hypocreomycetidae</taxon>
        <taxon>Hypocreales</taxon>
        <taxon>Nectriaceae</taxon>
        <taxon>Fusarium</taxon>
    </lineage>
</organism>
<proteinExistence type="predicted"/>
<dbReference type="Proteomes" id="UP000037904">
    <property type="component" value="Unassembled WGS sequence"/>
</dbReference>
<name>A0A0N0DGB0_FUSLA</name>
<evidence type="ECO:0000313" key="1">
    <source>
        <dbReference type="EMBL" id="KPA43791.1"/>
    </source>
</evidence>
<accession>A0A0N0DGB0</accession>
<sequence length="71" mass="7962">MDWAPKFHNWSCRGSICSQHGTANEMILDGMGRMRSTNNDADTILSMVKNEAEKTVHLYTINRIGVLLPPS</sequence>